<proteinExistence type="predicted"/>
<evidence type="ECO:0000313" key="2">
    <source>
        <dbReference type="EMBL" id="VXB63325.1"/>
    </source>
</evidence>
<dbReference type="Proteomes" id="UP000433737">
    <property type="component" value="Unassembled WGS sequence"/>
</dbReference>
<dbReference type="AlphaFoldDB" id="A0AAX3J4L0"/>
<feature type="region of interest" description="Disordered" evidence="1">
    <location>
        <begin position="10"/>
        <end position="34"/>
    </location>
</feature>
<comment type="caution">
    <text evidence="2">The sequence shown here is derived from an EMBL/GenBank/DDBJ whole genome shotgun (WGS) entry which is preliminary data.</text>
</comment>
<name>A0AAX3J4L0_9GAMM</name>
<gene>
    <name evidence="2" type="ORF">PANT111_160242</name>
</gene>
<sequence>MWVTIGEFMTVIEKDDPTEAPESGDKQQTPPDKK</sequence>
<protein>
    <submittedName>
        <fullName evidence="2">Uncharacterized protein</fullName>
    </submittedName>
</protein>
<accession>A0AAX3J4L0</accession>
<organism evidence="2 3">
    <name type="scientific">Pantoea brenneri</name>
    <dbReference type="NCBI Taxonomy" id="472694"/>
    <lineage>
        <taxon>Bacteria</taxon>
        <taxon>Pseudomonadati</taxon>
        <taxon>Pseudomonadota</taxon>
        <taxon>Gammaproteobacteria</taxon>
        <taxon>Enterobacterales</taxon>
        <taxon>Erwiniaceae</taxon>
        <taxon>Pantoea</taxon>
    </lineage>
</organism>
<reference evidence="2 3" key="1">
    <citation type="submission" date="2019-10" db="EMBL/GenBank/DDBJ databases">
        <authorList>
            <person name="Karimi E."/>
        </authorList>
    </citation>
    <scope>NUCLEOTIDE SEQUENCE [LARGE SCALE GENOMIC DNA]</scope>
    <source>
        <strain evidence="2">Pantoea sp. 111</strain>
    </source>
</reference>
<evidence type="ECO:0000256" key="1">
    <source>
        <dbReference type="SAM" id="MobiDB-lite"/>
    </source>
</evidence>
<dbReference type="EMBL" id="CABWMH010000008">
    <property type="protein sequence ID" value="VXB63325.1"/>
    <property type="molecule type" value="Genomic_DNA"/>
</dbReference>
<evidence type="ECO:0000313" key="3">
    <source>
        <dbReference type="Proteomes" id="UP000433737"/>
    </source>
</evidence>